<reference evidence="1" key="1">
    <citation type="submission" date="2022-09" db="EMBL/GenBank/DDBJ databases">
        <title>A Global Phylogenomic Analysis of the Shiitake Genus Lentinula.</title>
        <authorList>
            <consortium name="DOE Joint Genome Institute"/>
            <person name="Sierra-Patev S."/>
            <person name="Min B."/>
            <person name="Naranjo-Ortiz M."/>
            <person name="Looney B."/>
            <person name="Konkel Z."/>
            <person name="Slot J.C."/>
            <person name="Sakamoto Y."/>
            <person name="Steenwyk J.L."/>
            <person name="Rokas A."/>
            <person name="Carro J."/>
            <person name="Camarero S."/>
            <person name="Ferreira P."/>
            <person name="Molpeceres G."/>
            <person name="Ruiz-Duenas F.J."/>
            <person name="Serrano A."/>
            <person name="Henrissat B."/>
            <person name="Drula E."/>
            <person name="Hughes K.W."/>
            <person name="Mata J.L."/>
            <person name="Ishikawa N.K."/>
            <person name="Vargas-Isla R."/>
            <person name="Ushijima S."/>
            <person name="Smith C.A."/>
            <person name="Ahrendt S."/>
            <person name="Andreopoulos W."/>
            <person name="He G."/>
            <person name="Labutti K."/>
            <person name="Lipzen A."/>
            <person name="Ng V."/>
            <person name="Riley R."/>
            <person name="Sandor L."/>
            <person name="Barry K."/>
            <person name="Martinez A.T."/>
            <person name="Xiao Y."/>
            <person name="Gibbons J.G."/>
            <person name="Terashima K."/>
            <person name="Grigoriev I.V."/>
            <person name="Hibbett D.S."/>
        </authorList>
    </citation>
    <scope>NUCLEOTIDE SEQUENCE</scope>
    <source>
        <strain evidence="1">TMI1499</strain>
    </source>
</reference>
<keyword evidence="2" id="KW-1185">Reference proteome</keyword>
<protein>
    <submittedName>
        <fullName evidence="1">Uncharacterized protein</fullName>
    </submittedName>
</protein>
<sequence>MVEPRSVGSPIQTPLFLPEQESPTSPSPPPPSPNLPPLFGSVAPLSIDLTGDDDELYDAGEVDAVSRECHGVVAPVVFSWSSFNPCTPFCLPCPPLPPPVLPALAKPIADAMAAVSLGAFCASYVGARLSPPYPPIPPRS</sequence>
<evidence type="ECO:0000313" key="2">
    <source>
        <dbReference type="Proteomes" id="UP001163835"/>
    </source>
</evidence>
<name>A0ACC1TJU4_9AGAR</name>
<gene>
    <name evidence="1" type="ORF">F5876DRAFT_82388</name>
</gene>
<dbReference type="Proteomes" id="UP001163835">
    <property type="component" value="Unassembled WGS sequence"/>
</dbReference>
<evidence type="ECO:0000313" key="1">
    <source>
        <dbReference type="EMBL" id="KAJ3804943.1"/>
    </source>
</evidence>
<comment type="caution">
    <text evidence="1">The sequence shown here is derived from an EMBL/GenBank/DDBJ whole genome shotgun (WGS) entry which is preliminary data.</text>
</comment>
<organism evidence="1 2">
    <name type="scientific">Lentinula aff. lateritia</name>
    <dbReference type="NCBI Taxonomy" id="2804960"/>
    <lineage>
        <taxon>Eukaryota</taxon>
        <taxon>Fungi</taxon>
        <taxon>Dikarya</taxon>
        <taxon>Basidiomycota</taxon>
        <taxon>Agaricomycotina</taxon>
        <taxon>Agaricomycetes</taxon>
        <taxon>Agaricomycetidae</taxon>
        <taxon>Agaricales</taxon>
        <taxon>Marasmiineae</taxon>
        <taxon>Omphalotaceae</taxon>
        <taxon>Lentinula</taxon>
    </lineage>
</organism>
<proteinExistence type="predicted"/>
<dbReference type="EMBL" id="MU795745">
    <property type="protein sequence ID" value="KAJ3804943.1"/>
    <property type="molecule type" value="Genomic_DNA"/>
</dbReference>
<accession>A0ACC1TJU4</accession>